<evidence type="ECO:0000313" key="7">
    <source>
        <dbReference type="EMBL" id="EGB03408.1"/>
    </source>
</evidence>
<feature type="domain" description="Ion transport" evidence="6">
    <location>
        <begin position="84"/>
        <end position="251"/>
    </location>
</feature>
<dbReference type="Gene3D" id="1.20.120.350">
    <property type="entry name" value="Voltage-gated potassium channels. Chain C"/>
    <property type="match status" value="1"/>
</dbReference>
<sequence>MAAVIVQIKRNIKAKKEAQEARLARFPRSAKPNENDIILNSAEYDEDIDDAMHEKELTPWVLLNGMIWDCQPWAKQVYADIRVQMFVAVLILGNFVINIIEKQVWPSGKVCELKSYECTKSTKCNCRKVGRRYRRIFEGTGAFFNYIFTAELAWNMYAHWFRLFWKDGWNVFDFITVAVSWITAVGVALPGPLGMLRMVRALRVFRLFKRVKSLRKILESLARAVPGVMNAFLIMLIVMCIYSILAVDFFKNLGRDGVFHYESGFTKTRGITVAMERWFFYQCLSQS</sequence>
<name>F0YN98_AURAN</name>
<evidence type="ECO:0000313" key="8">
    <source>
        <dbReference type="Proteomes" id="UP000002729"/>
    </source>
</evidence>
<proteinExistence type="predicted"/>
<keyword evidence="2 5" id="KW-0812">Transmembrane</keyword>
<dbReference type="GO" id="GO:0005248">
    <property type="term" value="F:voltage-gated sodium channel activity"/>
    <property type="evidence" value="ECO:0007669"/>
    <property type="project" value="TreeGrafter"/>
</dbReference>
<accession>F0YN98</accession>
<dbReference type="RefSeq" id="XP_009041879.1">
    <property type="nucleotide sequence ID" value="XM_009043631.1"/>
</dbReference>
<dbReference type="GeneID" id="20222545"/>
<protein>
    <recommendedName>
        <fullName evidence="6">Ion transport domain-containing protein</fullName>
    </recommendedName>
</protein>
<dbReference type="PANTHER" id="PTHR10037">
    <property type="entry name" value="VOLTAGE-GATED CATION CHANNEL CALCIUM AND SODIUM"/>
    <property type="match status" value="1"/>
</dbReference>
<evidence type="ECO:0000256" key="3">
    <source>
        <dbReference type="ARBA" id="ARBA00022989"/>
    </source>
</evidence>
<evidence type="ECO:0000256" key="4">
    <source>
        <dbReference type="ARBA" id="ARBA00023136"/>
    </source>
</evidence>
<feature type="transmembrane region" description="Helical" evidence="5">
    <location>
        <begin position="174"/>
        <end position="199"/>
    </location>
</feature>
<feature type="transmembrane region" description="Helical" evidence="5">
    <location>
        <begin position="136"/>
        <end position="154"/>
    </location>
</feature>
<evidence type="ECO:0000256" key="1">
    <source>
        <dbReference type="ARBA" id="ARBA00004141"/>
    </source>
</evidence>
<evidence type="ECO:0000259" key="6">
    <source>
        <dbReference type="Pfam" id="PF00520"/>
    </source>
</evidence>
<keyword evidence="3 5" id="KW-1133">Transmembrane helix</keyword>
<dbReference type="InterPro" id="IPR027359">
    <property type="entry name" value="Volt_channel_dom_sf"/>
</dbReference>
<dbReference type="InParanoid" id="F0YN98"/>
<comment type="subcellular location">
    <subcellularLocation>
        <location evidence="1">Membrane</location>
        <topology evidence="1">Multi-pass membrane protein</topology>
    </subcellularLocation>
</comment>
<evidence type="ECO:0000256" key="2">
    <source>
        <dbReference type="ARBA" id="ARBA00022692"/>
    </source>
</evidence>
<feature type="transmembrane region" description="Helical" evidence="5">
    <location>
        <begin position="220"/>
        <end position="245"/>
    </location>
</feature>
<dbReference type="OrthoDB" id="10267833at2759"/>
<dbReference type="KEGG" id="aaf:AURANDRAFT_55543"/>
<dbReference type="InterPro" id="IPR043203">
    <property type="entry name" value="VGCC_Ca_Na"/>
</dbReference>
<keyword evidence="8" id="KW-1185">Reference proteome</keyword>
<dbReference type="Gene3D" id="1.10.287.70">
    <property type="match status" value="1"/>
</dbReference>
<dbReference type="GO" id="GO:0001518">
    <property type="term" value="C:voltage-gated sodium channel complex"/>
    <property type="evidence" value="ECO:0007669"/>
    <property type="project" value="TreeGrafter"/>
</dbReference>
<dbReference type="AlphaFoldDB" id="F0YN98"/>
<reference evidence="7 8" key="1">
    <citation type="journal article" date="2011" name="Proc. Natl. Acad. Sci. U.S.A.">
        <title>Niche of harmful alga Aureococcus anophagefferens revealed through ecogenomics.</title>
        <authorList>
            <person name="Gobler C.J."/>
            <person name="Berry D.L."/>
            <person name="Dyhrman S.T."/>
            <person name="Wilhelm S.W."/>
            <person name="Salamov A."/>
            <person name="Lobanov A.V."/>
            <person name="Zhang Y."/>
            <person name="Collier J.L."/>
            <person name="Wurch L.L."/>
            <person name="Kustka A.B."/>
            <person name="Dill B.D."/>
            <person name="Shah M."/>
            <person name="VerBerkmoes N.C."/>
            <person name="Kuo A."/>
            <person name="Terry A."/>
            <person name="Pangilinan J."/>
            <person name="Lindquist E.A."/>
            <person name="Lucas S."/>
            <person name="Paulsen I.T."/>
            <person name="Hattenrath-Lehmann T.K."/>
            <person name="Talmage S.C."/>
            <person name="Walker E.A."/>
            <person name="Koch F."/>
            <person name="Burson A.M."/>
            <person name="Marcoval M.A."/>
            <person name="Tang Y.Z."/>
            <person name="Lecleir G.R."/>
            <person name="Coyne K.J."/>
            <person name="Berg G.M."/>
            <person name="Bertrand E.M."/>
            <person name="Saito M.A."/>
            <person name="Gladyshev V.N."/>
            <person name="Grigoriev I.V."/>
        </authorList>
    </citation>
    <scope>NUCLEOTIDE SEQUENCE [LARGE SCALE GENOMIC DNA]</scope>
    <source>
        <strain evidence="8">CCMP 1984</strain>
    </source>
</reference>
<evidence type="ECO:0000256" key="5">
    <source>
        <dbReference type="SAM" id="Phobius"/>
    </source>
</evidence>
<dbReference type="InterPro" id="IPR005821">
    <property type="entry name" value="Ion_trans_dom"/>
</dbReference>
<dbReference type="Pfam" id="PF00520">
    <property type="entry name" value="Ion_trans"/>
    <property type="match status" value="1"/>
</dbReference>
<keyword evidence="4 5" id="KW-0472">Membrane</keyword>
<dbReference type="EMBL" id="GL833172">
    <property type="protein sequence ID" value="EGB03408.1"/>
    <property type="molecule type" value="Genomic_DNA"/>
</dbReference>
<dbReference type="eggNOG" id="KOG2301">
    <property type="taxonomic scope" value="Eukaryota"/>
</dbReference>
<organism evidence="8">
    <name type="scientific">Aureococcus anophagefferens</name>
    <name type="common">Harmful bloom alga</name>
    <dbReference type="NCBI Taxonomy" id="44056"/>
    <lineage>
        <taxon>Eukaryota</taxon>
        <taxon>Sar</taxon>
        <taxon>Stramenopiles</taxon>
        <taxon>Ochrophyta</taxon>
        <taxon>Pelagophyceae</taxon>
        <taxon>Pelagomonadales</taxon>
        <taxon>Pelagomonadaceae</taxon>
        <taxon>Aureococcus</taxon>
    </lineage>
</organism>
<gene>
    <name evidence="7" type="ORF">AURANDRAFT_55543</name>
</gene>
<dbReference type="SUPFAM" id="SSF81324">
    <property type="entry name" value="Voltage-gated potassium channels"/>
    <property type="match status" value="1"/>
</dbReference>
<dbReference type="Proteomes" id="UP000002729">
    <property type="component" value="Unassembled WGS sequence"/>
</dbReference>
<dbReference type="PANTHER" id="PTHR10037:SF62">
    <property type="entry name" value="SODIUM CHANNEL PROTEIN 60E"/>
    <property type="match status" value="1"/>
</dbReference>